<dbReference type="Pfam" id="PF03057">
    <property type="entry name" value="DUF236"/>
    <property type="match status" value="3"/>
</dbReference>
<sequence>METVKRQATRHARSTAIMIDSGESYVITTVLVYFSIVYLVVSCKGKKKEMQQSSAGSSDSGGSLKKPRAPEQKGMAGTFDPNYQTLANVQDPFAAPGGIPGAPGVPGAAPPQPPKPPAGGGMAGTFDPNYQTLANIQGDVFGADKAAGVGAAAAGKGDVPAPAAPLQIKPGTGGVAGTYDPNYQTLAGMNADVFGKDKKAA</sequence>
<evidence type="ECO:0000313" key="3">
    <source>
        <dbReference type="EMBL" id="CAJ0606544.1"/>
    </source>
</evidence>
<reference evidence="3" key="1">
    <citation type="submission" date="2023-07" db="EMBL/GenBank/DDBJ databases">
        <authorList>
            <consortium name="CYATHOMIX"/>
        </authorList>
    </citation>
    <scope>NUCLEOTIDE SEQUENCE</scope>
    <source>
        <strain evidence="3">N/A</strain>
    </source>
</reference>
<comment type="caution">
    <text evidence="3">The sequence shown here is derived from an EMBL/GenBank/DDBJ whole genome shotgun (WGS) entry which is preliminary data.</text>
</comment>
<dbReference type="PANTHER" id="PTHR21592">
    <property type="entry name" value="CHROMOSOME UNDETERMINED SCAFFOLD_25, WHOLE GENOME SHOTGUN SEQUENCE"/>
    <property type="match status" value="1"/>
</dbReference>
<accession>A0AA36MBB3</accession>
<feature type="compositionally biased region" description="Pro residues" evidence="1">
    <location>
        <begin position="108"/>
        <end position="117"/>
    </location>
</feature>
<dbReference type="AlphaFoldDB" id="A0AA36MBB3"/>
<dbReference type="Proteomes" id="UP001176961">
    <property type="component" value="Unassembled WGS sequence"/>
</dbReference>
<evidence type="ECO:0000256" key="1">
    <source>
        <dbReference type="SAM" id="MobiDB-lite"/>
    </source>
</evidence>
<dbReference type="EMBL" id="CATQJL010000316">
    <property type="protein sequence ID" value="CAJ0606544.1"/>
    <property type="molecule type" value="Genomic_DNA"/>
</dbReference>
<keyword evidence="2" id="KW-0472">Membrane</keyword>
<dbReference type="InterPro" id="IPR004296">
    <property type="entry name" value="DUF236"/>
</dbReference>
<feature type="region of interest" description="Disordered" evidence="1">
    <location>
        <begin position="49"/>
        <end position="125"/>
    </location>
</feature>
<feature type="transmembrane region" description="Helical" evidence="2">
    <location>
        <begin position="24"/>
        <end position="41"/>
    </location>
</feature>
<keyword evidence="4" id="KW-1185">Reference proteome</keyword>
<gene>
    <name evidence="3" type="ORF">CYNAS_LOCUS18527</name>
</gene>
<name>A0AA36MBB3_CYLNA</name>
<protein>
    <submittedName>
        <fullName evidence="3">Uncharacterized protein</fullName>
    </submittedName>
</protein>
<proteinExistence type="predicted"/>
<evidence type="ECO:0000313" key="4">
    <source>
        <dbReference type="Proteomes" id="UP001176961"/>
    </source>
</evidence>
<dbReference type="PANTHER" id="PTHR21592:SF23">
    <property type="entry name" value="DAUER UP-REGULATED"/>
    <property type="match status" value="1"/>
</dbReference>
<organism evidence="3 4">
    <name type="scientific">Cylicocyclus nassatus</name>
    <name type="common">Nematode worm</name>
    <dbReference type="NCBI Taxonomy" id="53992"/>
    <lineage>
        <taxon>Eukaryota</taxon>
        <taxon>Metazoa</taxon>
        <taxon>Ecdysozoa</taxon>
        <taxon>Nematoda</taxon>
        <taxon>Chromadorea</taxon>
        <taxon>Rhabditida</taxon>
        <taxon>Rhabditina</taxon>
        <taxon>Rhabditomorpha</taxon>
        <taxon>Strongyloidea</taxon>
        <taxon>Strongylidae</taxon>
        <taxon>Cylicocyclus</taxon>
    </lineage>
</organism>
<keyword evidence="2" id="KW-0812">Transmembrane</keyword>
<evidence type="ECO:0000256" key="2">
    <source>
        <dbReference type="SAM" id="Phobius"/>
    </source>
</evidence>
<feature type="compositionally biased region" description="Low complexity" evidence="1">
    <location>
        <begin position="53"/>
        <end position="63"/>
    </location>
</feature>
<keyword evidence="2" id="KW-1133">Transmembrane helix</keyword>